<keyword evidence="3" id="KW-0813">Transport</keyword>
<keyword evidence="7" id="KW-0029">Amino-acid transport</keyword>
<dbReference type="RefSeq" id="WP_345401707.1">
    <property type="nucleotide sequence ID" value="NZ_BAABLA010000107.1"/>
</dbReference>
<proteinExistence type="inferred from homology"/>
<dbReference type="InterPro" id="IPR050086">
    <property type="entry name" value="MetN_ABC_transporter-like"/>
</dbReference>
<evidence type="ECO:0000256" key="8">
    <source>
        <dbReference type="ARBA" id="ARBA00023136"/>
    </source>
</evidence>
<evidence type="ECO:0000256" key="5">
    <source>
        <dbReference type="ARBA" id="ARBA00022741"/>
    </source>
</evidence>
<dbReference type="CDD" id="cd03262">
    <property type="entry name" value="ABC_HisP_GlnQ"/>
    <property type="match status" value="1"/>
</dbReference>
<evidence type="ECO:0000256" key="3">
    <source>
        <dbReference type="ARBA" id="ARBA00022448"/>
    </source>
</evidence>
<dbReference type="SUPFAM" id="SSF52540">
    <property type="entry name" value="P-loop containing nucleoside triphosphate hydrolases"/>
    <property type="match status" value="1"/>
</dbReference>
<evidence type="ECO:0000256" key="6">
    <source>
        <dbReference type="ARBA" id="ARBA00022840"/>
    </source>
</evidence>
<dbReference type="InterPro" id="IPR017871">
    <property type="entry name" value="ABC_transporter-like_CS"/>
</dbReference>
<accession>A0ABW2C6X7</accession>
<dbReference type="Proteomes" id="UP001596337">
    <property type="component" value="Unassembled WGS sequence"/>
</dbReference>
<evidence type="ECO:0000259" key="9">
    <source>
        <dbReference type="PROSITE" id="PS50893"/>
    </source>
</evidence>
<protein>
    <submittedName>
        <fullName evidence="10">Ectoine/hydroxyectoine ABC transporter ATP-binding protein EhuA</fullName>
    </submittedName>
</protein>
<keyword evidence="5" id="KW-0547">Nucleotide-binding</keyword>
<dbReference type="NCBIfam" id="TIGR03005">
    <property type="entry name" value="ectoine_ehuA"/>
    <property type="match status" value="1"/>
</dbReference>
<dbReference type="PANTHER" id="PTHR43166">
    <property type="entry name" value="AMINO ACID IMPORT ATP-BINDING PROTEIN"/>
    <property type="match status" value="1"/>
</dbReference>
<keyword evidence="8" id="KW-0472">Membrane</keyword>
<dbReference type="EMBL" id="JBHSXX010000001">
    <property type="protein sequence ID" value="MFC6870457.1"/>
    <property type="molecule type" value="Genomic_DNA"/>
</dbReference>
<feature type="domain" description="ABC transporter" evidence="9">
    <location>
        <begin position="21"/>
        <end position="266"/>
    </location>
</feature>
<keyword evidence="11" id="KW-1185">Reference proteome</keyword>
<dbReference type="Gene3D" id="3.40.50.300">
    <property type="entry name" value="P-loop containing nucleotide triphosphate hydrolases"/>
    <property type="match status" value="1"/>
</dbReference>
<dbReference type="PROSITE" id="PS50893">
    <property type="entry name" value="ABC_TRANSPORTER_2"/>
    <property type="match status" value="1"/>
</dbReference>
<evidence type="ECO:0000256" key="7">
    <source>
        <dbReference type="ARBA" id="ARBA00022970"/>
    </source>
</evidence>
<keyword evidence="6 10" id="KW-0067">ATP-binding</keyword>
<dbReference type="PIRSF" id="PIRSF039085">
    <property type="entry name" value="ABC_ATPase_HisP"/>
    <property type="match status" value="1"/>
</dbReference>
<evidence type="ECO:0000256" key="4">
    <source>
        <dbReference type="ARBA" id="ARBA00022475"/>
    </source>
</evidence>
<dbReference type="InterPro" id="IPR027417">
    <property type="entry name" value="P-loop_NTPase"/>
</dbReference>
<dbReference type="InterPro" id="IPR003439">
    <property type="entry name" value="ABC_transporter-like_ATP-bd"/>
</dbReference>
<sequence length="272" mass="29565">MSESKTVTAPEGVSGKGAAGVRFHGVNKAFGTNVVLRDLDLDVAPGERVVIIGPSGSGKTTILRVTMTLERPDSGTVQIGGRHLYHEQHGDKLRPAREKHISEVRSDIGMVFQHFNLFPHMTALENIMLAPMKVHGKSRTEASDVGMELLNKVGLAHAANQTPGQLSGGQKQRVAIARSLACEPRVMLFDEVTSALDPELVGEVLNVLRDIAQEGNTTMLLVTHEMAFAREMADRLLMFDNGQVIESGRPADVLDHPQNERTQAFLGAVKQH</sequence>
<dbReference type="PROSITE" id="PS00211">
    <property type="entry name" value="ABC_TRANSPORTER_1"/>
    <property type="match status" value="1"/>
</dbReference>
<evidence type="ECO:0000313" key="11">
    <source>
        <dbReference type="Proteomes" id="UP001596337"/>
    </source>
</evidence>
<comment type="similarity">
    <text evidence="2">Belongs to the ABC transporter superfamily.</text>
</comment>
<name>A0ABW2C6X7_9PSEU</name>
<dbReference type="InterPro" id="IPR014343">
    <property type="entry name" value="Ectoine_EhuA"/>
</dbReference>
<dbReference type="GO" id="GO:0005524">
    <property type="term" value="F:ATP binding"/>
    <property type="evidence" value="ECO:0007669"/>
    <property type="project" value="UniProtKB-KW"/>
</dbReference>
<comment type="caution">
    <text evidence="10">The sequence shown here is derived from an EMBL/GenBank/DDBJ whole genome shotgun (WGS) entry which is preliminary data.</text>
</comment>
<dbReference type="InterPro" id="IPR003593">
    <property type="entry name" value="AAA+_ATPase"/>
</dbReference>
<evidence type="ECO:0000313" key="10">
    <source>
        <dbReference type="EMBL" id="MFC6870457.1"/>
    </source>
</evidence>
<reference evidence="11" key="1">
    <citation type="journal article" date="2019" name="Int. J. Syst. Evol. Microbiol.">
        <title>The Global Catalogue of Microorganisms (GCM) 10K type strain sequencing project: providing services to taxonomists for standard genome sequencing and annotation.</title>
        <authorList>
            <consortium name="The Broad Institute Genomics Platform"/>
            <consortium name="The Broad Institute Genome Sequencing Center for Infectious Disease"/>
            <person name="Wu L."/>
            <person name="Ma J."/>
        </authorList>
    </citation>
    <scope>NUCLEOTIDE SEQUENCE [LARGE SCALE GENOMIC DNA]</scope>
    <source>
        <strain evidence="11">KCTC 32255</strain>
    </source>
</reference>
<keyword evidence="4" id="KW-1003">Cell membrane</keyword>
<gene>
    <name evidence="10" type="primary">ehuA</name>
    <name evidence="10" type="ORF">ACFQGD_25310</name>
</gene>
<dbReference type="SMART" id="SM00382">
    <property type="entry name" value="AAA"/>
    <property type="match status" value="1"/>
</dbReference>
<dbReference type="Pfam" id="PF00005">
    <property type="entry name" value="ABC_tran"/>
    <property type="match status" value="1"/>
</dbReference>
<dbReference type="PANTHER" id="PTHR43166:SF9">
    <property type="entry name" value="GLUTAMATE_ASPARTATE IMPORT ATP-BINDING PROTEIN GLTL"/>
    <property type="match status" value="1"/>
</dbReference>
<comment type="subcellular location">
    <subcellularLocation>
        <location evidence="1">Cell membrane</location>
        <topology evidence="1">Peripheral membrane protein</topology>
    </subcellularLocation>
</comment>
<dbReference type="InterPro" id="IPR030679">
    <property type="entry name" value="ABC_ATPase_HisP-typ"/>
</dbReference>
<evidence type="ECO:0000256" key="1">
    <source>
        <dbReference type="ARBA" id="ARBA00004202"/>
    </source>
</evidence>
<evidence type="ECO:0000256" key="2">
    <source>
        <dbReference type="ARBA" id="ARBA00005417"/>
    </source>
</evidence>
<organism evidence="10 11">
    <name type="scientific">Haloechinothrix salitolerans</name>
    <dbReference type="NCBI Taxonomy" id="926830"/>
    <lineage>
        <taxon>Bacteria</taxon>
        <taxon>Bacillati</taxon>
        <taxon>Actinomycetota</taxon>
        <taxon>Actinomycetes</taxon>
        <taxon>Pseudonocardiales</taxon>
        <taxon>Pseudonocardiaceae</taxon>
        <taxon>Haloechinothrix</taxon>
    </lineage>
</organism>